<keyword evidence="10" id="KW-0675">Receptor</keyword>
<keyword evidence="8" id="KW-0732">Signal</keyword>
<name>A0ABT8WDR5_9FLAO</name>
<organism evidence="10 11">
    <name type="scientific">Flavivirga aquimarina</name>
    <dbReference type="NCBI Taxonomy" id="2027862"/>
    <lineage>
        <taxon>Bacteria</taxon>
        <taxon>Pseudomonadati</taxon>
        <taxon>Bacteroidota</taxon>
        <taxon>Flavobacteriia</taxon>
        <taxon>Flavobacteriales</taxon>
        <taxon>Flavobacteriaceae</taxon>
        <taxon>Flavivirga</taxon>
    </lineage>
</organism>
<dbReference type="EMBL" id="JAUOEK010000148">
    <property type="protein sequence ID" value="MDO5971271.1"/>
    <property type="molecule type" value="Genomic_DNA"/>
</dbReference>
<feature type="chain" id="PRO_5046391328" evidence="8">
    <location>
        <begin position="23"/>
        <end position="1050"/>
    </location>
</feature>
<feature type="signal peptide" evidence="8">
    <location>
        <begin position="1"/>
        <end position="22"/>
    </location>
</feature>
<keyword evidence="11" id="KW-1185">Reference proteome</keyword>
<keyword evidence="5 7" id="KW-0472">Membrane</keyword>
<comment type="subcellular location">
    <subcellularLocation>
        <location evidence="1 7">Cell outer membrane</location>
        <topology evidence="1 7">Multi-pass membrane protein</topology>
    </subcellularLocation>
</comment>
<dbReference type="Gene3D" id="2.170.130.10">
    <property type="entry name" value="TonB-dependent receptor, plug domain"/>
    <property type="match status" value="1"/>
</dbReference>
<dbReference type="Pfam" id="PF13715">
    <property type="entry name" value="CarbopepD_reg_2"/>
    <property type="match status" value="1"/>
</dbReference>
<evidence type="ECO:0000256" key="7">
    <source>
        <dbReference type="PROSITE-ProRule" id="PRU01360"/>
    </source>
</evidence>
<dbReference type="NCBIfam" id="TIGR04056">
    <property type="entry name" value="OMP_RagA_SusC"/>
    <property type="match status" value="1"/>
</dbReference>
<reference evidence="10" key="1">
    <citation type="submission" date="2023-07" db="EMBL/GenBank/DDBJ databases">
        <title>Two novel species in the genus Flavivirga.</title>
        <authorList>
            <person name="Kwon K."/>
        </authorList>
    </citation>
    <scope>NUCLEOTIDE SEQUENCE</scope>
    <source>
        <strain evidence="10">KCTC 52353</strain>
    </source>
</reference>
<dbReference type="InterPro" id="IPR039426">
    <property type="entry name" value="TonB-dep_rcpt-like"/>
</dbReference>
<evidence type="ECO:0000256" key="8">
    <source>
        <dbReference type="SAM" id="SignalP"/>
    </source>
</evidence>
<keyword evidence="4 7" id="KW-0812">Transmembrane</keyword>
<comment type="caution">
    <text evidence="10">The sequence shown here is derived from an EMBL/GenBank/DDBJ whole genome shotgun (WGS) entry which is preliminary data.</text>
</comment>
<evidence type="ECO:0000256" key="1">
    <source>
        <dbReference type="ARBA" id="ARBA00004571"/>
    </source>
</evidence>
<accession>A0ABT8WDR5</accession>
<keyword evidence="2 7" id="KW-0813">Transport</keyword>
<dbReference type="InterPro" id="IPR008969">
    <property type="entry name" value="CarboxyPept-like_regulatory"/>
</dbReference>
<dbReference type="InterPro" id="IPR023996">
    <property type="entry name" value="TonB-dep_OMP_SusC/RagA"/>
</dbReference>
<evidence type="ECO:0000256" key="2">
    <source>
        <dbReference type="ARBA" id="ARBA00022448"/>
    </source>
</evidence>
<gene>
    <name evidence="10" type="ORF">Q4Q35_15795</name>
</gene>
<dbReference type="Proteomes" id="UP001176883">
    <property type="component" value="Unassembled WGS sequence"/>
</dbReference>
<dbReference type="Gene3D" id="2.60.40.1120">
    <property type="entry name" value="Carboxypeptidase-like, regulatory domain"/>
    <property type="match status" value="1"/>
</dbReference>
<evidence type="ECO:0000313" key="11">
    <source>
        <dbReference type="Proteomes" id="UP001176883"/>
    </source>
</evidence>
<keyword evidence="3 7" id="KW-1134">Transmembrane beta strand</keyword>
<dbReference type="InterPro" id="IPR012910">
    <property type="entry name" value="Plug_dom"/>
</dbReference>
<evidence type="ECO:0000256" key="3">
    <source>
        <dbReference type="ARBA" id="ARBA00022452"/>
    </source>
</evidence>
<dbReference type="InterPro" id="IPR036942">
    <property type="entry name" value="Beta-barrel_TonB_sf"/>
</dbReference>
<evidence type="ECO:0000256" key="6">
    <source>
        <dbReference type="ARBA" id="ARBA00023237"/>
    </source>
</evidence>
<feature type="domain" description="TonB-dependent receptor plug" evidence="9">
    <location>
        <begin position="115"/>
        <end position="222"/>
    </location>
</feature>
<dbReference type="InterPro" id="IPR037066">
    <property type="entry name" value="Plug_dom_sf"/>
</dbReference>
<sequence>MKTKFSGILTLLLALVVQLAFAQEKTISGTVSDDSGLPLPGATVLVKGTSSGTSSDFDGKYSISASQGATIVFSFVGYTTTEVSVGASNTINITLQEDTESLEEVVVVAYGSQTKKSIVGALTVVSSDIIENQQTISVTSALQGSVPGVNIISGGGQPGNSPTIRIRGTSSINASADPLIILDGAPFNGNINTISADQIESINVLKDASSTSLYGSRGANGVILITTKKGKFNTPTTVSFRSTIGFANQAVDRHKLTDTDTFTEYTWEALRNASQYEDGNTAEVAATSATNNLIPTLGYNPYGIANPVGTDGKLVSTNKAWDTDWADLLINEAAIRKEHTLAVSGGSENTSYYFSGNYLDQEGTIKTSDFERITTRLSIDTKVNSWFKAGLSAFYSTSKQNVPDQSGTSFTSTIQWINNLSSFYPLYRRDANGALDLNSNGEKVYDYGNTSGGQPVNAARPQFQGENIVGSLYLYEVRNKRDNFTANGYAQVQILEDLSFKTQLSYEKYTLDTYEYNHNEFGVAASVSGRVDQDRDFTTTKNIINSLNYKKTFGDHTFNIDAIHEAFERNNDELGAQGVGFLPNVKVLNGSTTPENISGAFTDETLESYLGRVSYNFKERYFLEGSFRTDGSSRFAREVRWGNFYSIGGSWIVSEENFLRDNNVLNFLKLRGSYGELGNNRTLVDDGTGTLVASYFPYLSLFETGQNELTNTGVLLGSVADRFLTWEKTESINVGLDFGLFKNIISGSVDYYSKESVDLIYDQPLAVSTGNESIKTNVGALKNYGIEVSLRANIINNEKFKWNSSVNFSFDKNEITELTQESFINGTKRWEVGRSLYEFYMAEWAGVNPDTGYAQWYVDVLDTEGNPTGEQTTTQEYADASRNYVNKSSLPDVIGGFNNSFTFGDFDFNFLFNFSFGAYVYDSIYAGLFGAFETAGGPGTVDLANRWQQPGDITDVPLLLQNQNDFSSRSDRFLFKNDYVRLKALTLGYSFPTETLEKFGVSRLRCFIQGDNLLTFQSHEGIDPEQSFAGTTNNRSYNQRIISFGVNLDF</sequence>
<dbReference type="Gene3D" id="2.40.170.20">
    <property type="entry name" value="TonB-dependent receptor, beta-barrel domain"/>
    <property type="match status" value="1"/>
</dbReference>
<evidence type="ECO:0000256" key="4">
    <source>
        <dbReference type="ARBA" id="ARBA00022692"/>
    </source>
</evidence>
<dbReference type="SUPFAM" id="SSF56935">
    <property type="entry name" value="Porins"/>
    <property type="match status" value="1"/>
</dbReference>
<comment type="similarity">
    <text evidence="7">Belongs to the TonB-dependent receptor family.</text>
</comment>
<evidence type="ECO:0000256" key="5">
    <source>
        <dbReference type="ARBA" id="ARBA00023136"/>
    </source>
</evidence>
<dbReference type="Pfam" id="PF07715">
    <property type="entry name" value="Plug"/>
    <property type="match status" value="1"/>
</dbReference>
<proteinExistence type="inferred from homology"/>
<keyword evidence="6 7" id="KW-0998">Cell outer membrane</keyword>
<dbReference type="InterPro" id="IPR023997">
    <property type="entry name" value="TonB-dep_OMP_SusC/RagA_CS"/>
</dbReference>
<evidence type="ECO:0000313" key="10">
    <source>
        <dbReference type="EMBL" id="MDO5971271.1"/>
    </source>
</evidence>
<dbReference type="NCBIfam" id="TIGR04057">
    <property type="entry name" value="SusC_RagA_signa"/>
    <property type="match status" value="1"/>
</dbReference>
<evidence type="ECO:0000259" key="9">
    <source>
        <dbReference type="Pfam" id="PF07715"/>
    </source>
</evidence>
<dbReference type="RefSeq" id="WP_303278971.1">
    <property type="nucleotide sequence ID" value="NZ_JAUOEK010000148.1"/>
</dbReference>
<dbReference type="SUPFAM" id="SSF49464">
    <property type="entry name" value="Carboxypeptidase regulatory domain-like"/>
    <property type="match status" value="1"/>
</dbReference>
<dbReference type="PROSITE" id="PS52016">
    <property type="entry name" value="TONB_DEPENDENT_REC_3"/>
    <property type="match status" value="1"/>
</dbReference>
<protein>
    <submittedName>
        <fullName evidence="10">TonB-dependent receptor</fullName>
    </submittedName>
</protein>